<evidence type="ECO:0000313" key="1">
    <source>
        <dbReference type="EMBL" id="KZN51612.1"/>
    </source>
</evidence>
<gene>
    <name evidence="1" type="ORF">N476_12350</name>
</gene>
<accession>A0A161Y7J6</accession>
<name>A0A161Y7J6_9GAMM</name>
<protein>
    <submittedName>
        <fullName evidence="1">Uncharacterized protein</fullName>
    </submittedName>
</protein>
<organism evidence="1 2">
    <name type="scientific">Pseudoalteromonas luteoviolacea H33</name>
    <dbReference type="NCBI Taxonomy" id="1365251"/>
    <lineage>
        <taxon>Bacteria</taxon>
        <taxon>Pseudomonadati</taxon>
        <taxon>Pseudomonadota</taxon>
        <taxon>Gammaproteobacteria</taxon>
        <taxon>Alteromonadales</taxon>
        <taxon>Pseudoalteromonadaceae</taxon>
        <taxon>Pseudoalteromonas</taxon>
    </lineage>
</organism>
<dbReference type="Proteomes" id="UP000076503">
    <property type="component" value="Unassembled WGS sequence"/>
</dbReference>
<dbReference type="RefSeq" id="WP_063361258.1">
    <property type="nucleotide sequence ID" value="NZ_AUXZ01000067.1"/>
</dbReference>
<dbReference type="EMBL" id="AUXZ01000067">
    <property type="protein sequence ID" value="KZN51612.1"/>
    <property type="molecule type" value="Genomic_DNA"/>
</dbReference>
<reference evidence="1 2" key="1">
    <citation type="submission" date="2013-07" db="EMBL/GenBank/DDBJ databases">
        <title>Comparative Genomic and Metabolomic Analysis of Twelve Strains of Pseudoalteromonas luteoviolacea.</title>
        <authorList>
            <person name="Vynne N.G."/>
            <person name="Mansson M."/>
            <person name="Gram L."/>
        </authorList>
    </citation>
    <scope>NUCLEOTIDE SEQUENCE [LARGE SCALE GENOMIC DNA]</scope>
    <source>
        <strain evidence="1 2">H33</strain>
    </source>
</reference>
<dbReference type="OrthoDB" id="6312789at2"/>
<dbReference type="PATRIC" id="fig|1365251.3.peg.1671"/>
<sequence>MNMKIKKTKLKSLTKNSNSIADNMTPNIAGGSSYVTYRCLPDTAACNNDSTDCHTFPENGQFCVITGTA</sequence>
<evidence type="ECO:0000313" key="2">
    <source>
        <dbReference type="Proteomes" id="UP000076503"/>
    </source>
</evidence>
<proteinExistence type="predicted"/>
<dbReference type="AlphaFoldDB" id="A0A161Y7J6"/>
<comment type="caution">
    <text evidence="1">The sequence shown here is derived from an EMBL/GenBank/DDBJ whole genome shotgun (WGS) entry which is preliminary data.</text>
</comment>